<dbReference type="eggNOG" id="ENOG502RXKM">
    <property type="taxonomic scope" value="Eukaryota"/>
</dbReference>
<comment type="caution">
    <text evidence="13">The sequence shown here is derived from an EMBL/GenBank/DDBJ whole genome shotgun (WGS) entry which is preliminary data.</text>
</comment>
<keyword evidence="8" id="KW-0521">NADP</keyword>
<dbReference type="PANTHER" id="PTHR38688:SF1">
    <property type="entry name" value="FAD_NAD(P)-BINDING DOMAIN-CONTAINING PROTEIN"/>
    <property type="match status" value="1"/>
</dbReference>
<comment type="pathway">
    <text evidence="2">Siderophore biosynthesis.</text>
</comment>
<evidence type="ECO:0000256" key="5">
    <source>
        <dbReference type="ARBA" id="ARBA00018612"/>
    </source>
</evidence>
<evidence type="ECO:0000256" key="7">
    <source>
        <dbReference type="ARBA" id="ARBA00022827"/>
    </source>
</evidence>
<reference evidence="13 14" key="1">
    <citation type="submission" date="2013-03" db="EMBL/GenBank/DDBJ databases">
        <title>The Genome Sequence of Capronia coronata CBS 617.96.</title>
        <authorList>
            <consortium name="The Broad Institute Genomics Platform"/>
            <person name="Cuomo C."/>
            <person name="de Hoog S."/>
            <person name="Gorbushina A."/>
            <person name="Walker B."/>
            <person name="Young S.K."/>
            <person name="Zeng Q."/>
            <person name="Gargeya S."/>
            <person name="Fitzgerald M."/>
            <person name="Haas B."/>
            <person name="Abouelleil A."/>
            <person name="Allen A.W."/>
            <person name="Alvarado L."/>
            <person name="Arachchi H.M."/>
            <person name="Berlin A.M."/>
            <person name="Chapman S.B."/>
            <person name="Gainer-Dewar J."/>
            <person name="Goldberg J."/>
            <person name="Griggs A."/>
            <person name="Gujja S."/>
            <person name="Hansen M."/>
            <person name="Howarth C."/>
            <person name="Imamovic A."/>
            <person name="Ireland A."/>
            <person name="Larimer J."/>
            <person name="McCowan C."/>
            <person name="Murphy C."/>
            <person name="Pearson M."/>
            <person name="Poon T.W."/>
            <person name="Priest M."/>
            <person name="Roberts A."/>
            <person name="Saif S."/>
            <person name="Shea T."/>
            <person name="Sisk P."/>
            <person name="Sykes S."/>
            <person name="Wortman J."/>
            <person name="Nusbaum C."/>
            <person name="Birren B."/>
        </authorList>
    </citation>
    <scope>NUCLEOTIDE SEQUENCE [LARGE SCALE GENOMIC DNA]</scope>
    <source>
        <strain evidence="13 14">CBS 617.96</strain>
    </source>
</reference>
<dbReference type="OrthoDB" id="432536at2759"/>
<evidence type="ECO:0000256" key="12">
    <source>
        <dbReference type="ARBA" id="ARBA00049248"/>
    </source>
</evidence>
<comment type="similarity">
    <text evidence="3">Belongs to the lysine N(6)-hydroxylase/L-ornithine N(5)-oxygenase family.</text>
</comment>
<comment type="catalytic activity">
    <reaction evidence="11">
        <text>L-ornithine + NADPH + O2 = N(5)-hydroxy-L-ornithine + NADP(+) + H2O</text>
        <dbReference type="Rhea" id="RHEA:41508"/>
        <dbReference type="ChEBI" id="CHEBI:15377"/>
        <dbReference type="ChEBI" id="CHEBI:15379"/>
        <dbReference type="ChEBI" id="CHEBI:46911"/>
        <dbReference type="ChEBI" id="CHEBI:57783"/>
        <dbReference type="ChEBI" id="CHEBI:58349"/>
        <dbReference type="ChEBI" id="CHEBI:78275"/>
        <dbReference type="EC" id="1.14.13.196"/>
    </reaction>
</comment>
<sequence length="402" mass="43876">MCFSSHADRRKPFDAVVVGSGAAGIATVGKMLDVQKSAQVLWVDPDFRGGRVGQKYGDVSSNTKVSLFLAYAYALESFREVIRSTPPPNAITALEELDADAGCRLHYASDMLLMLTEGLKRHPNVKTVVGEVLSATLQNEASLWSVTAKETESQAPTTFQSRALILCTGSAPATENPSLPAGLTLKHIHLDDALSRDGLRRELPSDEGVTIGVVGSSHSAIVVLMNLYELATTSHPRLRIKWFTRRTLVYAEYMDGWILRDNTGLKGASADFARAHLEDEALKTSPVARYLEKVDCSGNDADVYQTQLPKCSHLVQAIGYNRNPLPSLFVDDRPLEKLAYDGSTGSFQNEQGQYVPGLHGAGIAFPEKVVDPAGNVEHAVGMWKFMKYLEKVVPLWEVGKQA</sequence>
<dbReference type="EC" id="1.14.13.196" evidence="4"/>
<gene>
    <name evidence="13" type="ORF">A1O1_03538</name>
</gene>
<dbReference type="Proteomes" id="UP000019484">
    <property type="component" value="Unassembled WGS sequence"/>
</dbReference>
<accession>W9YC52</accession>
<dbReference type="InterPro" id="IPR053275">
    <property type="entry name" value="Agnestin_monoxygenase"/>
</dbReference>
<dbReference type="AlphaFoldDB" id="W9YC52"/>
<evidence type="ECO:0000256" key="9">
    <source>
        <dbReference type="ARBA" id="ARBA00023002"/>
    </source>
</evidence>
<evidence type="ECO:0000256" key="6">
    <source>
        <dbReference type="ARBA" id="ARBA00022630"/>
    </source>
</evidence>
<dbReference type="GeneID" id="19158430"/>
<dbReference type="SUPFAM" id="SSF51905">
    <property type="entry name" value="FAD/NAD(P)-binding domain"/>
    <property type="match status" value="1"/>
</dbReference>
<evidence type="ECO:0000313" key="13">
    <source>
        <dbReference type="EMBL" id="EXJ90437.1"/>
    </source>
</evidence>
<keyword evidence="6" id="KW-0285">Flavoprotein</keyword>
<evidence type="ECO:0000256" key="1">
    <source>
        <dbReference type="ARBA" id="ARBA00001974"/>
    </source>
</evidence>
<dbReference type="Gene3D" id="3.50.50.60">
    <property type="entry name" value="FAD/NAD(P)-binding domain"/>
    <property type="match status" value="1"/>
</dbReference>
<dbReference type="HOGENOM" id="CLU_033663_1_0_1"/>
<protein>
    <recommendedName>
        <fullName evidence="5">L-ornithine N(5)-monooxygenase</fullName>
        <ecNumber evidence="4">1.14.13.196</ecNumber>
    </recommendedName>
    <alternativeName>
        <fullName evidence="10">L-ornithine N(5)-oxygenase</fullName>
    </alternativeName>
</protein>
<organism evidence="13 14">
    <name type="scientific">Capronia coronata CBS 617.96</name>
    <dbReference type="NCBI Taxonomy" id="1182541"/>
    <lineage>
        <taxon>Eukaryota</taxon>
        <taxon>Fungi</taxon>
        <taxon>Dikarya</taxon>
        <taxon>Ascomycota</taxon>
        <taxon>Pezizomycotina</taxon>
        <taxon>Eurotiomycetes</taxon>
        <taxon>Chaetothyriomycetidae</taxon>
        <taxon>Chaetothyriales</taxon>
        <taxon>Herpotrichiellaceae</taxon>
        <taxon>Capronia</taxon>
    </lineage>
</organism>
<evidence type="ECO:0000256" key="8">
    <source>
        <dbReference type="ARBA" id="ARBA00022857"/>
    </source>
</evidence>
<dbReference type="STRING" id="1182541.W9YC52"/>
<evidence type="ECO:0000256" key="4">
    <source>
        <dbReference type="ARBA" id="ARBA00012881"/>
    </source>
</evidence>
<evidence type="ECO:0000256" key="2">
    <source>
        <dbReference type="ARBA" id="ARBA00004924"/>
    </source>
</evidence>
<name>W9YC52_9EURO</name>
<evidence type="ECO:0000256" key="11">
    <source>
        <dbReference type="ARBA" id="ARBA00047598"/>
    </source>
</evidence>
<proteinExistence type="inferred from homology"/>
<dbReference type="EMBL" id="AMWN01000003">
    <property type="protein sequence ID" value="EXJ90437.1"/>
    <property type="molecule type" value="Genomic_DNA"/>
</dbReference>
<keyword evidence="9" id="KW-0560">Oxidoreductase</keyword>
<dbReference type="RefSeq" id="XP_007722631.1">
    <property type="nucleotide sequence ID" value="XM_007724441.1"/>
</dbReference>
<evidence type="ECO:0000256" key="10">
    <source>
        <dbReference type="ARBA" id="ARBA00030351"/>
    </source>
</evidence>
<evidence type="ECO:0000256" key="3">
    <source>
        <dbReference type="ARBA" id="ARBA00007588"/>
    </source>
</evidence>
<dbReference type="Pfam" id="PF13434">
    <property type="entry name" value="Lys_Orn_oxgnase"/>
    <property type="match status" value="1"/>
</dbReference>
<evidence type="ECO:0000313" key="14">
    <source>
        <dbReference type="Proteomes" id="UP000019484"/>
    </source>
</evidence>
<dbReference type="GO" id="GO:0016491">
    <property type="term" value="F:oxidoreductase activity"/>
    <property type="evidence" value="ECO:0007669"/>
    <property type="project" value="UniProtKB-KW"/>
</dbReference>
<dbReference type="InterPro" id="IPR025700">
    <property type="entry name" value="Lys/Orn_oxygenase"/>
</dbReference>
<keyword evidence="14" id="KW-1185">Reference proteome</keyword>
<dbReference type="PANTHER" id="PTHR38688">
    <property type="entry name" value="PYR_REDOX_2 DOMAIN-CONTAINING PROTEIN"/>
    <property type="match status" value="1"/>
</dbReference>
<comment type="catalytic activity">
    <reaction evidence="12">
        <text>L-ornithine + NADH + O2 = N(5)-hydroxy-L-ornithine + NAD(+) + H2O</text>
        <dbReference type="Rhea" id="RHEA:41512"/>
        <dbReference type="ChEBI" id="CHEBI:15377"/>
        <dbReference type="ChEBI" id="CHEBI:15379"/>
        <dbReference type="ChEBI" id="CHEBI:46911"/>
        <dbReference type="ChEBI" id="CHEBI:57540"/>
        <dbReference type="ChEBI" id="CHEBI:57945"/>
        <dbReference type="ChEBI" id="CHEBI:78275"/>
        <dbReference type="EC" id="1.14.13.196"/>
    </reaction>
</comment>
<keyword evidence="7" id="KW-0274">FAD</keyword>
<comment type="cofactor">
    <cofactor evidence="1">
        <name>FAD</name>
        <dbReference type="ChEBI" id="CHEBI:57692"/>
    </cofactor>
</comment>
<dbReference type="InterPro" id="IPR036188">
    <property type="entry name" value="FAD/NAD-bd_sf"/>
</dbReference>